<accession>A0A0E9UUW9</accession>
<protein>
    <submittedName>
        <fullName evidence="1">Uncharacterized protein</fullName>
    </submittedName>
</protein>
<dbReference type="AlphaFoldDB" id="A0A0E9UUW9"/>
<sequence length="38" mass="4531">MFSSKTKQTLQVKKRQIGIFHKQLELINFKRDITVVRA</sequence>
<proteinExistence type="predicted"/>
<name>A0A0E9UUW9_ANGAN</name>
<evidence type="ECO:0000313" key="1">
    <source>
        <dbReference type="EMBL" id="JAH69684.1"/>
    </source>
</evidence>
<organism evidence="1">
    <name type="scientific">Anguilla anguilla</name>
    <name type="common">European freshwater eel</name>
    <name type="synonym">Muraena anguilla</name>
    <dbReference type="NCBI Taxonomy" id="7936"/>
    <lineage>
        <taxon>Eukaryota</taxon>
        <taxon>Metazoa</taxon>
        <taxon>Chordata</taxon>
        <taxon>Craniata</taxon>
        <taxon>Vertebrata</taxon>
        <taxon>Euteleostomi</taxon>
        <taxon>Actinopterygii</taxon>
        <taxon>Neopterygii</taxon>
        <taxon>Teleostei</taxon>
        <taxon>Anguilliformes</taxon>
        <taxon>Anguillidae</taxon>
        <taxon>Anguilla</taxon>
    </lineage>
</organism>
<reference evidence="1" key="1">
    <citation type="submission" date="2014-11" db="EMBL/GenBank/DDBJ databases">
        <authorList>
            <person name="Amaro Gonzalez C."/>
        </authorList>
    </citation>
    <scope>NUCLEOTIDE SEQUENCE</scope>
</reference>
<reference evidence="1" key="2">
    <citation type="journal article" date="2015" name="Fish Shellfish Immunol.">
        <title>Early steps in the European eel (Anguilla anguilla)-Vibrio vulnificus interaction in the gills: Role of the RtxA13 toxin.</title>
        <authorList>
            <person name="Callol A."/>
            <person name="Pajuelo D."/>
            <person name="Ebbesson L."/>
            <person name="Teles M."/>
            <person name="MacKenzie S."/>
            <person name="Amaro C."/>
        </authorList>
    </citation>
    <scope>NUCLEOTIDE SEQUENCE</scope>
</reference>
<dbReference type="EMBL" id="GBXM01038893">
    <property type="protein sequence ID" value="JAH69684.1"/>
    <property type="molecule type" value="Transcribed_RNA"/>
</dbReference>